<proteinExistence type="predicted"/>
<sequence>MKNIKYPFILLAALFLNFISVQAHALVIDADAKGEINREHEVKVYYSEFKDGTLEKVADWYSNVADFELWLVKPDGKRIQLSTIPEDDHFKANFTPGQEGAYLLEISHVAEDPGDKTAYQFNAFAQVEVGGASGILPVSSYSPDLVLLKEQQKENQVKNKSFKTIYKGEKKEGITVTVFYPSGKTEELKSDAGGNVQIDLSEKGNYFLEATSYNPDEPGETSKSSYTSVWRVATQKFSVE</sequence>
<comment type="caution">
    <text evidence="2">The sequence shown here is derived from an EMBL/GenBank/DDBJ whole genome shotgun (WGS) entry which is preliminary data.</text>
</comment>
<accession>A0ABU3D826</accession>
<dbReference type="Proteomes" id="UP001262582">
    <property type="component" value="Unassembled WGS sequence"/>
</dbReference>
<dbReference type="EMBL" id="JAVRHK010000011">
    <property type="protein sequence ID" value="MDT0677672.1"/>
    <property type="molecule type" value="Genomic_DNA"/>
</dbReference>
<evidence type="ECO:0000256" key="1">
    <source>
        <dbReference type="SAM" id="SignalP"/>
    </source>
</evidence>
<feature type="signal peptide" evidence="1">
    <location>
        <begin position="1"/>
        <end position="25"/>
    </location>
</feature>
<gene>
    <name evidence="2" type="ORF">RM539_13885</name>
</gene>
<protein>
    <recommendedName>
        <fullName evidence="4">DUF4198 domain-containing protein</fullName>
    </recommendedName>
</protein>
<reference evidence="2 3" key="1">
    <citation type="submission" date="2023-09" db="EMBL/GenBank/DDBJ databases">
        <authorList>
            <person name="Rey-Velasco X."/>
        </authorList>
    </citation>
    <scope>NUCLEOTIDE SEQUENCE [LARGE SCALE GENOMIC DNA]</scope>
    <source>
        <strain evidence="2 3">F117</strain>
    </source>
</reference>
<feature type="chain" id="PRO_5046943958" description="DUF4198 domain-containing protein" evidence="1">
    <location>
        <begin position="26"/>
        <end position="240"/>
    </location>
</feature>
<dbReference type="RefSeq" id="WP_311504016.1">
    <property type="nucleotide sequence ID" value="NZ_JAVRHK010000011.1"/>
</dbReference>
<name>A0ABU3D826_9FLAO</name>
<organism evidence="2 3">
    <name type="scientific">Autumnicola musiva</name>
    <dbReference type="NCBI Taxonomy" id="3075589"/>
    <lineage>
        <taxon>Bacteria</taxon>
        <taxon>Pseudomonadati</taxon>
        <taxon>Bacteroidota</taxon>
        <taxon>Flavobacteriia</taxon>
        <taxon>Flavobacteriales</taxon>
        <taxon>Flavobacteriaceae</taxon>
        <taxon>Autumnicola</taxon>
    </lineage>
</organism>
<evidence type="ECO:0000313" key="3">
    <source>
        <dbReference type="Proteomes" id="UP001262582"/>
    </source>
</evidence>
<evidence type="ECO:0008006" key="4">
    <source>
        <dbReference type="Google" id="ProtNLM"/>
    </source>
</evidence>
<evidence type="ECO:0000313" key="2">
    <source>
        <dbReference type="EMBL" id="MDT0677672.1"/>
    </source>
</evidence>
<keyword evidence="1" id="KW-0732">Signal</keyword>
<keyword evidence="3" id="KW-1185">Reference proteome</keyword>